<evidence type="ECO:0000256" key="1">
    <source>
        <dbReference type="SAM" id="Phobius"/>
    </source>
</evidence>
<organism evidence="2">
    <name type="scientific">marine metagenome</name>
    <dbReference type="NCBI Taxonomy" id="408172"/>
    <lineage>
        <taxon>unclassified sequences</taxon>
        <taxon>metagenomes</taxon>
        <taxon>ecological metagenomes</taxon>
    </lineage>
</organism>
<name>A0A381P0E0_9ZZZZ</name>
<sequence length="151" mass="16458">MTLLLIAAATTSWTDTTWGKVVLAAVLVLLVNSVIFVPRHLIRMRRRLRRELIPKVRGLALSEFDENYFQLKVSPPKISLADSGVRLAVAAQIPGENERHVVTEPTPVPQNTLVIPKDVAPPGSTLWVNWVVGDRVGPSGSIGVPEDPATL</sequence>
<keyword evidence="1" id="KW-0812">Transmembrane</keyword>
<feature type="transmembrane region" description="Helical" evidence="1">
    <location>
        <begin position="24"/>
        <end position="42"/>
    </location>
</feature>
<keyword evidence="1" id="KW-0472">Membrane</keyword>
<reference evidence="2" key="1">
    <citation type="submission" date="2018-05" db="EMBL/GenBank/DDBJ databases">
        <authorList>
            <person name="Lanie J.A."/>
            <person name="Ng W.-L."/>
            <person name="Kazmierczak K.M."/>
            <person name="Andrzejewski T.M."/>
            <person name="Davidsen T.M."/>
            <person name="Wayne K.J."/>
            <person name="Tettelin H."/>
            <person name="Glass J.I."/>
            <person name="Rusch D."/>
            <person name="Podicherti R."/>
            <person name="Tsui H.-C.T."/>
            <person name="Winkler M.E."/>
        </authorList>
    </citation>
    <scope>NUCLEOTIDE SEQUENCE</scope>
</reference>
<proteinExistence type="predicted"/>
<dbReference type="EMBL" id="UINC01000666">
    <property type="protein sequence ID" value="SUZ59153.1"/>
    <property type="molecule type" value="Genomic_DNA"/>
</dbReference>
<keyword evidence="1" id="KW-1133">Transmembrane helix</keyword>
<accession>A0A381P0E0</accession>
<evidence type="ECO:0000313" key="2">
    <source>
        <dbReference type="EMBL" id="SUZ59153.1"/>
    </source>
</evidence>
<dbReference type="AlphaFoldDB" id="A0A381P0E0"/>
<gene>
    <name evidence="2" type="ORF">METZ01_LOCUS12007</name>
</gene>
<protein>
    <submittedName>
        <fullName evidence="2">Uncharacterized protein</fullName>
    </submittedName>
</protein>